<dbReference type="Gene3D" id="3.30.70.100">
    <property type="match status" value="1"/>
</dbReference>
<evidence type="ECO:0000313" key="2">
    <source>
        <dbReference type="EMBL" id="SAL39612.1"/>
    </source>
</evidence>
<dbReference type="InterPro" id="IPR009799">
    <property type="entry name" value="EthD_dom"/>
</dbReference>
<dbReference type="Pfam" id="PF07110">
    <property type="entry name" value="EthD"/>
    <property type="match status" value="1"/>
</dbReference>
<evidence type="ECO:0000259" key="1">
    <source>
        <dbReference type="Pfam" id="PF07110"/>
    </source>
</evidence>
<protein>
    <submittedName>
        <fullName evidence="2">Ethyl tert-butyl ether degradation protein EthD</fullName>
    </submittedName>
</protein>
<dbReference type="SUPFAM" id="SSF54909">
    <property type="entry name" value="Dimeric alpha+beta barrel"/>
    <property type="match status" value="1"/>
</dbReference>
<dbReference type="InterPro" id="IPR011008">
    <property type="entry name" value="Dimeric_a/b-barrel"/>
</dbReference>
<evidence type="ECO:0000313" key="3">
    <source>
        <dbReference type="Proteomes" id="UP000054683"/>
    </source>
</evidence>
<dbReference type="RefSeq" id="WP_062087565.1">
    <property type="nucleotide sequence ID" value="NZ_FCOK02000025.1"/>
</dbReference>
<sequence length="107" mass="11322">MIKVSFFYPYRENAPFDIDYYCTSHMPWVAGLLGSALKGWSADAGLAGGAPGSSPTYIAACHLLFDSVDAFAAAVSPHAKAFSADIVNYYPDGVPPVVQISDVRASS</sequence>
<name>A0A158H5G3_9BURK</name>
<dbReference type="EMBL" id="FCOK02000025">
    <property type="protein sequence ID" value="SAL39612.1"/>
    <property type="molecule type" value="Genomic_DNA"/>
</dbReference>
<reference evidence="2 3" key="1">
    <citation type="submission" date="2016-01" db="EMBL/GenBank/DDBJ databases">
        <authorList>
            <person name="Oliw E.H."/>
        </authorList>
    </citation>
    <scope>NUCLEOTIDE SEQUENCE [LARGE SCALE GENOMIC DNA]</scope>
    <source>
        <strain evidence="2">LMG 27134</strain>
    </source>
</reference>
<dbReference type="OrthoDB" id="5343971at2"/>
<gene>
    <name evidence="2" type="ORF">AWB69_03963</name>
</gene>
<dbReference type="AlphaFoldDB" id="A0A158H5G3"/>
<accession>A0A158H5G3</accession>
<dbReference type="Proteomes" id="UP000054683">
    <property type="component" value="Unassembled WGS sequence"/>
</dbReference>
<feature type="domain" description="EthD" evidence="1">
    <location>
        <begin position="19"/>
        <end position="89"/>
    </location>
</feature>
<dbReference type="GO" id="GO:0016491">
    <property type="term" value="F:oxidoreductase activity"/>
    <property type="evidence" value="ECO:0007669"/>
    <property type="project" value="InterPro"/>
</dbReference>
<dbReference type="NCBIfam" id="TIGR02118">
    <property type="entry name" value="EthD family reductase"/>
    <property type="match status" value="1"/>
</dbReference>
<organism evidence="2 3">
    <name type="scientific">Caballeronia udeis</name>
    <dbReference type="NCBI Taxonomy" id="1232866"/>
    <lineage>
        <taxon>Bacteria</taxon>
        <taxon>Pseudomonadati</taxon>
        <taxon>Pseudomonadota</taxon>
        <taxon>Betaproteobacteria</taxon>
        <taxon>Burkholderiales</taxon>
        <taxon>Burkholderiaceae</taxon>
        <taxon>Caballeronia</taxon>
    </lineage>
</organism>
<proteinExistence type="predicted"/>
<dbReference type="PANTHER" id="PTHR40260">
    <property type="entry name" value="BLR8190 PROTEIN"/>
    <property type="match status" value="1"/>
</dbReference>
<dbReference type="PANTHER" id="PTHR40260:SF2">
    <property type="entry name" value="BLR8190 PROTEIN"/>
    <property type="match status" value="1"/>
</dbReference>